<dbReference type="GO" id="GO:0016787">
    <property type="term" value="F:hydrolase activity"/>
    <property type="evidence" value="ECO:0007669"/>
    <property type="project" value="UniProtKB-KW"/>
</dbReference>
<protein>
    <submittedName>
        <fullName evidence="1">SGNH/GDSL hydrolase family protein</fullName>
    </submittedName>
</protein>
<reference evidence="1 2" key="1">
    <citation type="submission" date="2018-11" db="EMBL/GenBank/DDBJ databases">
        <authorList>
            <person name="Li F."/>
        </authorList>
    </citation>
    <scope>NUCLEOTIDE SEQUENCE [LARGE SCALE GENOMIC DNA]</scope>
    <source>
        <strain evidence="1 2">KIS18-7</strain>
    </source>
</reference>
<dbReference type="Gene3D" id="3.40.50.1110">
    <property type="entry name" value="SGNH hydrolase"/>
    <property type="match status" value="1"/>
</dbReference>
<keyword evidence="1" id="KW-0378">Hydrolase</keyword>
<dbReference type="AlphaFoldDB" id="A0A3N0DPE5"/>
<dbReference type="OrthoDB" id="3744596at2"/>
<gene>
    <name evidence="1" type="ORF">EFL95_15885</name>
</gene>
<organism evidence="1 2">
    <name type="scientific">Nocardioides marmorisolisilvae</name>
    <dbReference type="NCBI Taxonomy" id="1542737"/>
    <lineage>
        <taxon>Bacteria</taxon>
        <taxon>Bacillati</taxon>
        <taxon>Actinomycetota</taxon>
        <taxon>Actinomycetes</taxon>
        <taxon>Propionibacteriales</taxon>
        <taxon>Nocardioidaceae</taxon>
        <taxon>Nocardioides</taxon>
    </lineage>
</organism>
<dbReference type="RefSeq" id="WP_123235094.1">
    <property type="nucleotide sequence ID" value="NZ_RJSG01000003.1"/>
</dbReference>
<comment type="caution">
    <text evidence="1">The sequence shown here is derived from an EMBL/GenBank/DDBJ whole genome shotgun (WGS) entry which is preliminary data.</text>
</comment>
<name>A0A3N0DPE5_9ACTN</name>
<dbReference type="InterPro" id="IPR036514">
    <property type="entry name" value="SGNH_hydro_sf"/>
</dbReference>
<evidence type="ECO:0000313" key="2">
    <source>
        <dbReference type="Proteomes" id="UP000277094"/>
    </source>
</evidence>
<dbReference type="EMBL" id="RJSG01000003">
    <property type="protein sequence ID" value="RNL77505.1"/>
    <property type="molecule type" value="Genomic_DNA"/>
</dbReference>
<keyword evidence="2" id="KW-1185">Reference proteome</keyword>
<accession>A0A3N0DPE5</accession>
<dbReference type="Proteomes" id="UP000277094">
    <property type="component" value="Unassembled WGS sequence"/>
</dbReference>
<sequence length="267" mass="29755">MTDALPHPIRVLVKGSSLVVMVPDWNGEPGEYTFPRWIQNGLLDRGRPCELDNKGVAGELTRSALGDWEDQVMATSPDVAVFGYGYYECIHGLLPHWLERQVNTFNGRTGPFRTRFRGWVLRPTWKLLAQVQRVLDRHVADRLFRRRARRIVHDYELLIQRTRTVAPASPQVFVLALLGPGGKAGDWFPGMQARIDLMNTALAAMVATFDSPGVRLVPVPELAEQLGGEDPVPDGFHYSPRMRRLIGDWIAGEIDTAIPASGGPARG</sequence>
<proteinExistence type="predicted"/>
<evidence type="ECO:0000313" key="1">
    <source>
        <dbReference type="EMBL" id="RNL77505.1"/>
    </source>
</evidence>
<dbReference type="SUPFAM" id="SSF52266">
    <property type="entry name" value="SGNH hydrolase"/>
    <property type="match status" value="1"/>
</dbReference>